<dbReference type="AlphaFoldDB" id="A0A1C6X946"/>
<evidence type="ECO:0000313" key="3">
    <source>
        <dbReference type="Proteomes" id="UP000507536"/>
    </source>
</evidence>
<evidence type="ECO:0000256" key="1">
    <source>
        <dbReference type="SAM" id="SignalP"/>
    </source>
</evidence>
<proteinExistence type="predicted"/>
<evidence type="ECO:0000313" key="2">
    <source>
        <dbReference type="EMBL" id="SCL99826.1"/>
    </source>
</evidence>
<accession>A0A1C6X946</accession>
<organism evidence="2 3">
    <name type="scientific">Plasmodium chabaudi adami</name>
    <dbReference type="NCBI Taxonomy" id="5826"/>
    <lineage>
        <taxon>Eukaryota</taxon>
        <taxon>Sar</taxon>
        <taxon>Alveolata</taxon>
        <taxon>Apicomplexa</taxon>
        <taxon>Aconoidasida</taxon>
        <taxon>Haemosporida</taxon>
        <taxon>Plasmodiidae</taxon>
        <taxon>Plasmodium</taxon>
        <taxon>Plasmodium (Vinckeia)</taxon>
    </lineage>
</organism>
<gene>
    <name evidence="2" type="ORF">PCHDS_000031700</name>
</gene>
<sequence length="294" mass="34541">MNKFYIQIVLFLLSISIYVNNKTLATEPDPEENTKPEPEYCCVTPEEIYEQNKHLLCTNLEETINADKLMNEAVTHLEHHINDKDSYEICKWKARKDTTCRKKRLKGNTIVQRINFQYFHSNKVSINEQYNYNEIINMLWDPALANNFNNGSVKRKIERVYNPNLIMIQQRYKSWFGGREKYFYALAAKFDISKDKAIIVMTSANIIDHHPSKKEYKNKIIENANLFTTEIDSEEDIRKGKLEKTFVNIAGYLVEKKGLCVNITHLESIDGHISKGQELIIEKSLNKYFHYKNI</sequence>
<dbReference type="EMBL" id="LT608182">
    <property type="protein sequence ID" value="SCL99826.1"/>
    <property type="molecule type" value="Genomic_DNA"/>
</dbReference>
<dbReference type="Proteomes" id="UP000507536">
    <property type="component" value="Chromosome 2"/>
</dbReference>
<dbReference type="NCBIfam" id="TIGR01599">
    <property type="entry name" value="PYST-A"/>
    <property type="match status" value="1"/>
</dbReference>
<dbReference type="InterPro" id="IPR006486">
    <property type="entry name" value="PYST_A"/>
</dbReference>
<name>A0A1C6X946_PLACE</name>
<keyword evidence="1" id="KW-0732">Signal</keyword>
<feature type="chain" id="PRO_5008750488" evidence="1">
    <location>
        <begin position="26"/>
        <end position="294"/>
    </location>
</feature>
<dbReference type="SUPFAM" id="SSF55961">
    <property type="entry name" value="Bet v1-like"/>
    <property type="match status" value="1"/>
</dbReference>
<protein>
    <submittedName>
        <fullName evidence="2">Fam-a protein</fullName>
    </submittedName>
</protein>
<reference evidence="2 3" key="1">
    <citation type="submission" date="2016-08" db="EMBL/GenBank/DDBJ databases">
        <authorList>
            <consortium name="Pathogen Informatics"/>
        </authorList>
    </citation>
    <scope>NUCLEOTIDE SEQUENCE [LARGE SCALE GENOMIC DNA]</scope>
    <source>
        <strain evidence="2 3">DS</strain>
    </source>
</reference>
<feature type="signal peptide" evidence="1">
    <location>
        <begin position="1"/>
        <end position="25"/>
    </location>
</feature>